<reference evidence="1 2" key="1">
    <citation type="submission" date="2018-12" db="EMBL/GenBank/DDBJ databases">
        <title>Amycolatopsis eburnea sp. nov. actinomycete associate with arbuscular mycorrhiza fungal spore.</title>
        <authorList>
            <person name="Lumyong S."/>
            <person name="Chaiya L."/>
        </authorList>
    </citation>
    <scope>NUCLEOTIDE SEQUENCE [LARGE SCALE GENOMIC DNA]</scope>
    <source>
        <strain evidence="1 2">GLM-1</strain>
    </source>
</reference>
<sequence>MRRGGAEVTTLRRRTFLIAAAVTGATVVLPPTTPAGAETNLWDGALKRREPNQNGVLTGAPSHNGWEMEAVADGRGNIHTRPVPGTPLSGVQLRVGVVDAVLAYVIHRFHCDVDELRDGDVVGWRPPATVTPALAESNRASGTAVKIRPGHYPAGSRGGFYPPQVVAIRAIIADLGGVVRWGGDDKRVDEALFSIDVGPDDRALPRTALRVRPL</sequence>
<dbReference type="InterPro" id="IPR006311">
    <property type="entry name" value="TAT_signal"/>
</dbReference>
<keyword evidence="2" id="KW-1185">Reference proteome</keyword>
<dbReference type="Proteomes" id="UP000267081">
    <property type="component" value="Unassembled WGS sequence"/>
</dbReference>
<dbReference type="EMBL" id="RSEC01000060">
    <property type="protein sequence ID" value="RSD10298.1"/>
    <property type="molecule type" value="Genomic_DNA"/>
</dbReference>
<gene>
    <name evidence="1" type="ORF">EIY87_36050</name>
</gene>
<dbReference type="AlphaFoldDB" id="A0A427SYL3"/>
<protein>
    <submittedName>
        <fullName evidence="1">Uncharacterized protein</fullName>
    </submittedName>
</protein>
<comment type="caution">
    <text evidence="1">The sequence shown here is derived from an EMBL/GenBank/DDBJ whole genome shotgun (WGS) entry which is preliminary data.</text>
</comment>
<dbReference type="OrthoDB" id="3631190at2"/>
<evidence type="ECO:0000313" key="2">
    <source>
        <dbReference type="Proteomes" id="UP000267081"/>
    </source>
</evidence>
<organism evidence="1 2">
    <name type="scientific">Amycolatopsis eburnea</name>
    <dbReference type="NCBI Taxonomy" id="2267691"/>
    <lineage>
        <taxon>Bacteria</taxon>
        <taxon>Bacillati</taxon>
        <taxon>Actinomycetota</taxon>
        <taxon>Actinomycetes</taxon>
        <taxon>Pseudonocardiales</taxon>
        <taxon>Pseudonocardiaceae</taxon>
        <taxon>Amycolatopsis</taxon>
    </lineage>
</organism>
<dbReference type="PROSITE" id="PS51318">
    <property type="entry name" value="TAT"/>
    <property type="match status" value="1"/>
</dbReference>
<evidence type="ECO:0000313" key="1">
    <source>
        <dbReference type="EMBL" id="RSD10298.1"/>
    </source>
</evidence>
<name>A0A427SYL3_9PSEU</name>
<accession>A0A427SYL3</accession>
<proteinExistence type="predicted"/>